<dbReference type="EMBL" id="BAABCJ010000003">
    <property type="protein sequence ID" value="GAA3705479.1"/>
    <property type="molecule type" value="Genomic_DNA"/>
</dbReference>
<feature type="region of interest" description="Disordered" evidence="1">
    <location>
        <begin position="29"/>
        <end position="51"/>
    </location>
</feature>
<protein>
    <submittedName>
        <fullName evidence="2">Uncharacterized protein</fullName>
    </submittedName>
</protein>
<reference evidence="3" key="1">
    <citation type="journal article" date="2019" name="Int. J. Syst. Evol. Microbiol.">
        <title>The Global Catalogue of Microorganisms (GCM) 10K type strain sequencing project: providing services to taxonomists for standard genome sequencing and annotation.</title>
        <authorList>
            <consortium name="The Broad Institute Genomics Platform"/>
            <consortium name="The Broad Institute Genome Sequencing Center for Infectious Disease"/>
            <person name="Wu L."/>
            <person name="Ma J."/>
        </authorList>
    </citation>
    <scope>NUCLEOTIDE SEQUENCE [LARGE SCALE GENOMIC DNA]</scope>
    <source>
        <strain evidence="3">JCM 16961</strain>
    </source>
</reference>
<dbReference type="Proteomes" id="UP001501536">
    <property type="component" value="Unassembled WGS sequence"/>
</dbReference>
<organism evidence="2 3">
    <name type="scientific">Zhihengliuella alba</name>
    <dbReference type="NCBI Taxonomy" id="547018"/>
    <lineage>
        <taxon>Bacteria</taxon>
        <taxon>Bacillati</taxon>
        <taxon>Actinomycetota</taxon>
        <taxon>Actinomycetes</taxon>
        <taxon>Micrococcales</taxon>
        <taxon>Micrococcaceae</taxon>
        <taxon>Zhihengliuella</taxon>
    </lineage>
</organism>
<evidence type="ECO:0000313" key="2">
    <source>
        <dbReference type="EMBL" id="GAA3705479.1"/>
    </source>
</evidence>
<evidence type="ECO:0000313" key="3">
    <source>
        <dbReference type="Proteomes" id="UP001501536"/>
    </source>
</evidence>
<evidence type="ECO:0000256" key="1">
    <source>
        <dbReference type="SAM" id="MobiDB-lite"/>
    </source>
</evidence>
<sequence>MPAHNTHPDRPPRGGRPETMRVRYKMLASTMQFPNNNPHSPHHTHRPETEH</sequence>
<proteinExistence type="predicted"/>
<gene>
    <name evidence="2" type="ORF">GCM10022377_18980</name>
</gene>
<keyword evidence="3" id="KW-1185">Reference proteome</keyword>
<comment type="caution">
    <text evidence="2">The sequence shown here is derived from an EMBL/GenBank/DDBJ whole genome shotgun (WGS) entry which is preliminary data.</text>
</comment>
<accession>A0ABP7DGM6</accession>
<name>A0ABP7DGM6_9MICC</name>